<feature type="region of interest" description="Disordered" evidence="1">
    <location>
        <begin position="1"/>
        <end position="20"/>
    </location>
</feature>
<gene>
    <name evidence="2" type="ORF">GMARGA_LOCUS43086</name>
</gene>
<protein>
    <submittedName>
        <fullName evidence="2">30458_t:CDS:1</fullName>
    </submittedName>
</protein>
<name>A0ABN7XI53_GIGMA</name>
<feature type="compositionally biased region" description="Basic and acidic residues" evidence="1">
    <location>
        <begin position="143"/>
        <end position="154"/>
    </location>
</feature>
<evidence type="ECO:0000313" key="3">
    <source>
        <dbReference type="Proteomes" id="UP000789901"/>
    </source>
</evidence>
<accession>A0ABN7XI53</accession>
<feature type="region of interest" description="Disordered" evidence="1">
    <location>
        <begin position="114"/>
        <end position="154"/>
    </location>
</feature>
<feature type="non-terminal residue" evidence="2">
    <location>
        <position position="1"/>
    </location>
</feature>
<reference evidence="2 3" key="1">
    <citation type="submission" date="2021-06" db="EMBL/GenBank/DDBJ databases">
        <authorList>
            <person name="Kallberg Y."/>
            <person name="Tangrot J."/>
            <person name="Rosling A."/>
        </authorList>
    </citation>
    <scope>NUCLEOTIDE SEQUENCE [LARGE SCALE GENOMIC DNA]</scope>
    <source>
        <strain evidence="2 3">120-4 pot B 10/14</strain>
    </source>
</reference>
<feature type="compositionally biased region" description="Basic and acidic residues" evidence="1">
    <location>
        <begin position="1"/>
        <end position="10"/>
    </location>
</feature>
<evidence type="ECO:0000313" key="2">
    <source>
        <dbReference type="EMBL" id="CAG8854265.1"/>
    </source>
</evidence>
<feature type="compositionally biased region" description="Basic and acidic residues" evidence="1">
    <location>
        <begin position="114"/>
        <end position="135"/>
    </location>
</feature>
<feature type="non-terminal residue" evidence="2">
    <location>
        <position position="180"/>
    </location>
</feature>
<evidence type="ECO:0000256" key="1">
    <source>
        <dbReference type="SAM" id="MobiDB-lite"/>
    </source>
</evidence>
<proteinExistence type="predicted"/>
<feature type="compositionally biased region" description="Polar residues" evidence="1">
    <location>
        <begin position="11"/>
        <end position="20"/>
    </location>
</feature>
<dbReference type="EMBL" id="CAJVQB010135509">
    <property type="protein sequence ID" value="CAG8854265.1"/>
    <property type="molecule type" value="Genomic_DNA"/>
</dbReference>
<organism evidence="2 3">
    <name type="scientific">Gigaspora margarita</name>
    <dbReference type="NCBI Taxonomy" id="4874"/>
    <lineage>
        <taxon>Eukaryota</taxon>
        <taxon>Fungi</taxon>
        <taxon>Fungi incertae sedis</taxon>
        <taxon>Mucoromycota</taxon>
        <taxon>Glomeromycotina</taxon>
        <taxon>Glomeromycetes</taxon>
        <taxon>Diversisporales</taxon>
        <taxon>Gigasporaceae</taxon>
        <taxon>Gigaspora</taxon>
    </lineage>
</organism>
<comment type="caution">
    <text evidence="2">The sequence shown here is derived from an EMBL/GenBank/DDBJ whole genome shotgun (WGS) entry which is preliminary data.</text>
</comment>
<keyword evidence="3" id="KW-1185">Reference proteome</keyword>
<dbReference type="Proteomes" id="UP000789901">
    <property type="component" value="Unassembled WGS sequence"/>
</dbReference>
<sequence>DITGMKRPDKQSFSIAKWNQRNQLPVSDKGKKAVNGFLKNSSNLNQKNTFNEKMITLFYNKKNKSEEPTKYKNYYNRNKKKKNYNREKSMYMESLDKKLQIILQRLDKIEANRSRFGDKTEDQKENKKNREETRTKQLKRVTKGSDLKDKRKTEESLVELIKRNNNLEIRIACHNINRLK</sequence>